<protein>
    <recommendedName>
        <fullName evidence="4">Transmembrane protein</fullName>
    </recommendedName>
</protein>
<keyword evidence="1" id="KW-0812">Transmembrane</keyword>
<dbReference type="Proteomes" id="UP000516117">
    <property type="component" value="Chromosome"/>
</dbReference>
<feature type="transmembrane region" description="Helical" evidence="1">
    <location>
        <begin position="20"/>
        <end position="38"/>
    </location>
</feature>
<evidence type="ECO:0000256" key="1">
    <source>
        <dbReference type="SAM" id="Phobius"/>
    </source>
</evidence>
<dbReference type="AlphaFoldDB" id="A0A7H0H889"/>
<proteinExistence type="predicted"/>
<organism evidence="2 3">
    <name type="scientific">Tessaracoccus defluvii</name>
    <dbReference type="NCBI Taxonomy" id="1285901"/>
    <lineage>
        <taxon>Bacteria</taxon>
        <taxon>Bacillati</taxon>
        <taxon>Actinomycetota</taxon>
        <taxon>Actinomycetes</taxon>
        <taxon>Propionibacteriales</taxon>
        <taxon>Propionibacteriaceae</taxon>
        <taxon>Tessaracoccus</taxon>
    </lineage>
</organism>
<feature type="transmembrane region" description="Helical" evidence="1">
    <location>
        <begin position="128"/>
        <end position="158"/>
    </location>
</feature>
<keyword evidence="1" id="KW-0472">Membrane</keyword>
<sequence>MAPLLAADLRATRLHTVAIRLAWVVSLAVLLVAEVAAGDVVPVVPWVGRLWLAAVLLLTSIWALPRWTLACASVLGWLLPYGGASWLWGWRAWAIASALALAWLVVPRRTQSTVSRGRPAGERPFERSYANIGAVTGGVALAATAVAVAVLSIIEVVWGTPESMLLGLIAFVLLLGLSAWPRAQHRHAARLRLMAEGGPAREALLTEVDGDHFVGAVDDDRARLRIVALDGVVDREDAGIIQLAHDDDGALINLDDLDDEDAAKVRRAMADLRRWTALCEAVHGPALEVGERVVLIGEPRDGATVAIMRQDGATWLGELRETMKKTRN</sequence>
<accession>A0A7H0H889</accession>
<keyword evidence="3" id="KW-1185">Reference proteome</keyword>
<evidence type="ECO:0000313" key="3">
    <source>
        <dbReference type="Proteomes" id="UP000516117"/>
    </source>
</evidence>
<feature type="transmembrane region" description="Helical" evidence="1">
    <location>
        <begin position="50"/>
        <end position="78"/>
    </location>
</feature>
<evidence type="ECO:0008006" key="4">
    <source>
        <dbReference type="Google" id="ProtNLM"/>
    </source>
</evidence>
<dbReference type="KEGG" id="tdf:H9L22_05125"/>
<reference evidence="2 3" key="1">
    <citation type="submission" date="2020-08" db="EMBL/GenBank/DDBJ databases">
        <title>Genome sequence of Tessaracoccus defluvii JCM 17540T.</title>
        <authorList>
            <person name="Hyun D.-W."/>
            <person name="Bae J.-W."/>
        </authorList>
    </citation>
    <scope>NUCLEOTIDE SEQUENCE [LARGE SCALE GENOMIC DNA]</scope>
    <source>
        <strain evidence="2 3">JCM 17540</strain>
    </source>
</reference>
<keyword evidence="1" id="KW-1133">Transmembrane helix</keyword>
<evidence type="ECO:0000313" key="2">
    <source>
        <dbReference type="EMBL" id="QNP56755.1"/>
    </source>
</evidence>
<feature type="transmembrane region" description="Helical" evidence="1">
    <location>
        <begin position="90"/>
        <end position="107"/>
    </location>
</feature>
<feature type="transmembrane region" description="Helical" evidence="1">
    <location>
        <begin position="164"/>
        <end position="183"/>
    </location>
</feature>
<dbReference type="RefSeq" id="WP_187721854.1">
    <property type="nucleotide sequence ID" value="NZ_BAABBL010000002.1"/>
</dbReference>
<name>A0A7H0H889_9ACTN</name>
<gene>
    <name evidence="2" type="ORF">H9L22_05125</name>
</gene>
<dbReference type="EMBL" id="CP060789">
    <property type="protein sequence ID" value="QNP56755.1"/>
    <property type="molecule type" value="Genomic_DNA"/>
</dbReference>